<dbReference type="AlphaFoldDB" id="E0VYR2"/>
<dbReference type="Proteomes" id="UP000009046">
    <property type="component" value="Unassembled WGS sequence"/>
</dbReference>
<reference evidence="3" key="3">
    <citation type="submission" date="2021-02" db="UniProtKB">
        <authorList>
            <consortium name="EnsemblMetazoa"/>
        </authorList>
    </citation>
    <scope>IDENTIFICATION</scope>
    <source>
        <strain evidence="3">USDA</strain>
    </source>
</reference>
<dbReference type="RefSeq" id="XP_002431256.1">
    <property type="nucleotide sequence ID" value="XM_002431211.1"/>
</dbReference>
<feature type="compositionally biased region" description="Polar residues" evidence="1">
    <location>
        <begin position="115"/>
        <end position="126"/>
    </location>
</feature>
<gene>
    <name evidence="3" type="primary">8233241</name>
    <name evidence="2" type="ORF">Phum_PHUM517310</name>
</gene>
<dbReference type="eggNOG" id="ENOG502RYUC">
    <property type="taxonomic scope" value="Eukaryota"/>
</dbReference>
<feature type="region of interest" description="Disordered" evidence="1">
    <location>
        <begin position="518"/>
        <end position="595"/>
    </location>
</feature>
<feature type="region of interest" description="Disordered" evidence="1">
    <location>
        <begin position="1"/>
        <end position="37"/>
    </location>
</feature>
<dbReference type="GeneID" id="8233241"/>
<feature type="compositionally biased region" description="Basic and acidic residues" evidence="1">
    <location>
        <begin position="438"/>
        <end position="450"/>
    </location>
</feature>
<dbReference type="HOGENOM" id="CLU_458782_0_0_1"/>
<sequence length="595" mass="65759">MMSVPAINTLPSSGNQSSKLNTNSTSGSTPVPSIGVSVNPKIAVIPPTPIHTSPNKSPINVNHSSVALSLIYENKVVGTQGQSSITKSPTEKTNESPVVKPTSNGVDDLKLLTLNEETQSSSVPSSKTEEDSNPQNVLNHVDDRISLTSCELSVDNDELSQTSFSQLETLTAEKVEQSLSQIFSKDDDYSESNSNLETQRSTEESVNDVTSENAETVSDVSSATKRKREQTTPEKKSNEPEPEPEKKTRRIRSQVLPYQSPLPELATFINKSLKEKDSAPKSSEEKLIVFYRNEFLAVRNAEGGFYLCQTLQNVYRSSHRIRIRWLSQEKEKSNEDGDIYTPDFYDLTDFECILTTVALNKQDKNMYKLRKVELERIENILKRALDVEKGVTEKPSITEEHPDGIDLSLYKDEKQLQKPKRGTKRTSSSPSRRSPKQAKKDESGESEKSQKKGKGKSKSKAIGKKVTKSATDKNKSKKKSGGKTESKSSKVVDQLKISPPNEKARVVAKVLRKVDIVSSKDALSTKKQGKTKGKKPQKVNKVVAKKKTGKPTLKKANAKDASGKGESTTTSSQTDKKQNVKNKQNANNNSKNKKN</sequence>
<dbReference type="OrthoDB" id="2017365at2759"/>
<dbReference type="VEuPathDB" id="VectorBase:PHUM517310"/>
<dbReference type="EnsemblMetazoa" id="PHUM517310-RA">
    <property type="protein sequence ID" value="PHUM517310-PA"/>
    <property type="gene ID" value="PHUM517310"/>
</dbReference>
<dbReference type="KEGG" id="phu:Phum_PHUM517310"/>
<feature type="compositionally biased region" description="Polar residues" evidence="1">
    <location>
        <begin position="207"/>
        <end position="223"/>
    </location>
</feature>
<evidence type="ECO:0000313" key="2">
    <source>
        <dbReference type="EMBL" id="EEB18518.1"/>
    </source>
</evidence>
<feature type="compositionally biased region" description="Basic and acidic residues" evidence="1">
    <location>
        <begin position="392"/>
        <end position="416"/>
    </location>
</feature>
<reference evidence="2" key="2">
    <citation type="submission" date="2007-04" db="EMBL/GenBank/DDBJ databases">
        <title>The genome of the human body louse.</title>
        <authorList>
            <consortium name="The Human Body Louse Genome Consortium"/>
            <person name="Kirkness E."/>
            <person name="Walenz B."/>
            <person name="Hass B."/>
            <person name="Bruggner R."/>
            <person name="Strausberg R."/>
        </authorList>
    </citation>
    <scope>NUCLEOTIDE SEQUENCE</scope>
    <source>
        <strain evidence="2">USDA</strain>
    </source>
</reference>
<feature type="compositionally biased region" description="Polar residues" evidence="1">
    <location>
        <begin position="9"/>
        <end position="31"/>
    </location>
</feature>
<feature type="compositionally biased region" description="Low complexity" evidence="1">
    <location>
        <begin position="581"/>
        <end position="595"/>
    </location>
</feature>
<evidence type="ECO:0000256" key="1">
    <source>
        <dbReference type="SAM" id="MobiDB-lite"/>
    </source>
</evidence>
<accession>E0VYR2</accession>
<dbReference type="STRING" id="121224.E0VYR2"/>
<feature type="region of interest" description="Disordered" evidence="1">
    <location>
        <begin position="79"/>
        <end position="137"/>
    </location>
</feature>
<feature type="compositionally biased region" description="Basic residues" evidence="1">
    <location>
        <begin position="527"/>
        <end position="553"/>
    </location>
</feature>
<dbReference type="CTD" id="8233241"/>
<organism>
    <name type="scientific">Pediculus humanus subsp. corporis</name>
    <name type="common">Body louse</name>
    <dbReference type="NCBI Taxonomy" id="121224"/>
    <lineage>
        <taxon>Eukaryota</taxon>
        <taxon>Metazoa</taxon>
        <taxon>Ecdysozoa</taxon>
        <taxon>Arthropoda</taxon>
        <taxon>Hexapoda</taxon>
        <taxon>Insecta</taxon>
        <taxon>Pterygota</taxon>
        <taxon>Neoptera</taxon>
        <taxon>Paraneoptera</taxon>
        <taxon>Psocodea</taxon>
        <taxon>Troctomorpha</taxon>
        <taxon>Phthiraptera</taxon>
        <taxon>Anoplura</taxon>
        <taxon>Pediculidae</taxon>
        <taxon>Pediculus</taxon>
    </lineage>
</organism>
<dbReference type="InParanoid" id="E0VYR2"/>
<keyword evidence="4" id="KW-1185">Reference proteome</keyword>
<feature type="compositionally biased region" description="Basic residues" evidence="1">
    <location>
        <begin position="451"/>
        <end position="467"/>
    </location>
</feature>
<feature type="region of interest" description="Disordered" evidence="1">
    <location>
        <begin position="392"/>
        <end position="506"/>
    </location>
</feature>
<protein>
    <submittedName>
        <fullName evidence="2">Glutamic acid-rich protein, putative</fullName>
    </submittedName>
</protein>
<feature type="region of interest" description="Disordered" evidence="1">
    <location>
        <begin position="183"/>
        <end position="256"/>
    </location>
</feature>
<evidence type="ECO:0000313" key="3">
    <source>
        <dbReference type="EnsemblMetazoa" id="PHUM517310-PA"/>
    </source>
</evidence>
<dbReference type="EMBL" id="AAZO01006287">
    <property type="status" value="NOT_ANNOTATED_CDS"/>
    <property type="molecule type" value="Genomic_DNA"/>
</dbReference>
<name>E0VYR2_PEDHC</name>
<proteinExistence type="predicted"/>
<dbReference type="EMBL" id="DS235846">
    <property type="protein sequence ID" value="EEB18518.1"/>
    <property type="molecule type" value="Genomic_DNA"/>
</dbReference>
<feature type="compositionally biased region" description="Basic and acidic residues" evidence="1">
    <location>
        <begin position="229"/>
        <end position="246"/>
    </location>
</feature>
<reference evidence="2" key="1">
    <citation type="submission" date="2007-04" db="EMBL/GenBank/DDBJ databases">
        <title>Annotation of Pediculus humanus corporis strain USDA.</title>
        <authorList>
            <person name="Kirkness E."/>
            <person name="Hannick L."/>
            <person name="Hass B."/>
            <person name="Bruggner R."/>
            <person name="Lawson D."/>
            <person name="Bidwell S."/>
            <person name="Joardar V."/>
            <person name="Caler E."/>
            <person name="Walenz B."/>
            <person name="Inman J."/>
            <person name="Schobel S."/>
            <person name="Galinsky K."/>
            <person name="Amedeo P."/>
            <person name="Strausberg R."/>
        </authorList>
    </citation>
    <scope>NUCLEOTIDE SEQUENCE</scope>
    <source>
        <strain evidence="2">USDA</strain>
    </source>
</reference>
<feature type="compositionally biased region" description="Polar residues" evidence="1">
    <location>
        <begin position="79"/>
        <end position="88"/>
    </location>
</feature>
<evidence type="ECO:0000313" key="4">
    <source>
        <dbReference type="Proteomes" id="UP000009046"/>
    </source>
</evidence>